<protein>
    <submittedName>
        <fullName evidence="1">Uncharacterized protein</fullName>
    </submittedName>
</protein>
<evidence type="ECO:0000313" key="1">
    <source>
        <dbReference type="EMBL" id="EMI23026.1"/>
    </source>
</evidence>
<organism evidence="1 2">
    <name type="scientific">Rhodopirellula maiorica SM1</name>
    <dbReference type="NCBI Taxonomy" id="1265738"/>
    <lineage>
        <taxon>Bacteria</taxon>
        <taxon>Pseudomonadati</taxon>
        <taxon>Planctomycetota</taxon>
        <taxon>Planctomycetia</taxon>
        <taxon>Pirellulales</taxon>
        <taxon>Pirellulaceae</taxon>
        <taxon>Novipirellula</taxon>
    </lineage>
</organism>
<comment type="caution">
    <text evidence="1">The sequence shown here is derived from an EMBL/GenBank/DDBJ whole genome shotgun (WGS) entry which is preliminary data.</text>
</comment>
<reference evidence="1 2" key="1">
    <citation type="journal article" date="2013" name="Mar. Genomics">
        <title>Expression of sulfatases in Rhodopirellula baltica and the diversity of sulfatases in the genus Rhodopirellula.</title>
        <authorList>
            <person name="Wegner C.E."/>
            <person name="Richter-Heitmann T."/>
            <person name="Klindworth A."/>
            <person name="Klockow C."/>
            <person name="Richter M."/>
            <person name="Achstetter T."/>
            <person name="Glockner F.O."/>
            <person name="Harder J."/>
        </authorList>
    </citation>
    <scope>NUCLEOTIDE SEQUENCE [LARGE SCALE GENOMIC DNA]</scope>
    <source>
        <strain evidence="1 2">SM1</strain>
    </source>
</reference>
<dbReference type="EMBL" id="ANOG01000006">
    <property type="protein sequence ID" value="EMI23026.1"/>
    <property type="molecule type" value="Genomic_DNA"/>
</dbReference>
<dbReference type="AlphaFoldDB" id="M5RV01"/>
<dbReference type="PATRIC" id="fig|1265738.3.peg.51"/>
<accession>M5RV01</accession>
<evidence type="ECO:0000313" key="2">
    <source>
        <dbReference type="Proteomes" id="UP000011991"/>
    </source>
</evidence>
<keyword evidence="2" id="KW-1185">Reference proteome</keyword>
<name>M5RV01_9BACT</name>
<sequence length="235" mass="25810">MQELTSADPIDVIERKYHWVAVLEDGSIELDKRDATVEQVVQVYSTLNKHDAIHFLGKNPDLVRSTYRALGEASAGLKNGAAKLLGHPTTMTLDEFYAYNDDDSNSAATEASIIDSVRSLICGNASGSESRYAAEHLCRAIGHWLDDGDTLADIAPLQLDTKLADSRDLPNLENDGDFPIISYLTSKEVKKEIKRLGKIDLSYPADDDIDAARKAFVRCLVEADASNSSVVAFYR</sequence>
<gene>
    <name evidence="1" type="ORF">RMSM_00053</name>
</gene>
<dbReference type="Proteomes" id="UP000011991">
    <property type="component" value="Unassembled WGS sequence"/>
</dbReference>
<proteinExistence type="predicted"/>